<name>A0A921EBY7_9BACT</name>
<dbReference type="InterPro" id="IPR036942">
    <property type="entry name" value="Beta-barrel_TonB_sf"/>
</dbReference>
<dbReference type="Proteomes" id="UP000711407">
    <property type="component" value="Unassembled WGS sequence"/>
</dbReference>
<sequence>FCNVLIPLNASEIKGTVLDEYDTPMQYAKVVLYQDSNFICGTVTDSKGLFTFTDFQKANRIDISMTGYQTYSSIPQNNMGIITLSPDFKVLGEVTVLSQKPTIKLSNEGMVTTVTGSILANVGTADDVICRLPLVNGKNGAYTVFGAGTPTVYINGRQVRDVSELQQLSSNNINSVEVITNPGSKYPSNIRAVIKIKTKKPIGDGIGIGLWSRNGISHYPSTSNILNAKYRKGGIDLFGTVYYSWGKGRNRQHFEQTTFTDAIYTQDMYGLNTYTTQRISGKVGVNWQLNDKHSFGFFWQTNQTDNHSYNNMISDIRMDNVPFEHWESSGSSEATTRPSNSANLYYNGSIGKLLIDFNADYMDNKVTSDRSEYETSISDGNRNVISHNRTDARLFAEKTILTYPIWKGDLEVGQEYTNTSTHFKYYYTGATIPSSDNSIHESNITIFSELRQTFGIFQIGTGIRYEHVDNKYTSYDSEQDIKTFKYDDIFPSIFLSTQIHDVQLGLNFTAKKQRPSYSELDGTIQYVNRMTYQQGNPLLKSTKLYTTQIQGLWKFLFLQASFTHKKDAIFNTTLPVSDNPNVRLLTVTNVPNYSKANIVIGVQPRFGIWSPDLTLGIEKQWYKGIYLGEEKSFGTPTAYMQFNNWITLPHEWMIGVNIFAKSGGSQENGFLKPTNSVDISIFKTFLHKTLSIWLQVSDIFDNSHNRGTMYVGDYRIRMNPHTDTRNISLTLQYNFNTSQDKYKGKGAGDAEKQRL</sequence>
<dbReference type="Pfam" id="PF13620">
    <property type="entry name" value="CarboxypepD_reg"/>
    <property type="match status" value="1"/>
</dbReference>
<evidence type="ECO:0000256" key="3">
    <source>
        <dbReference type="ARBA" id="ARBA00023237"/>
    </source>
</evidence>
<dbReference type="SUPFAM" id="SSF49464">
    <property type="entry name" value="Carboxypeptidase regulatory domain-like"/>
    <property type="match status" value="1"/>
</dbReference>
<evidence type="ECO:0000313" key="5">
    <source>
        <dbReference type="EMBL" id="HJE40102.1"/>
    </source>
</evidence>
<feature type="domain" description="Outer membrane protein beta-barrel" evidence="4">
    <location>
        <begin position="355"/>
        <end position="733"/>
    </location>
</feature>
<dbReference type="Gene3D" id="2.40.170.20">
    <property type="entry name" value="TonB-dependent receptor, beta-barrel domain"/>
    <property type="match status" value="1"/>
</dbReference>
<reference evidence="5" key="1">
    <citation type="journal article" date="2021" name="PeerJ">
        <title>Extensive microbial diversity within the chicken gut microbiome revealed by metagenomics and culture.</title>
        <authorList>
            <person name="Gilroy R."/>
            <person name="Ravi A."/>
            <person name="Getino M."/>
            <person name="Pursley I."/>
            <person name="Horton D.L."/>
            <person name="Alikhan N.F."/>
            <person name="Baker D."/>
            <person name="Gharbi K."/>
            <person name="Hall N."/>
            <person name="Watson M."/>
            <person name="Adriaenssens E.M."/>
            <person name="Foster-Nyarko E."/>
            <person name="Jarju S."/>
            <person name="Secka A."/>
            <person name="Antonio M."/>
            <person name="Oren A."/>
            <person name="Chaudhuri R.R."/>
            <person name="La Ragione R."/>
            <person name="Hildebrand F."/>
            <person name="Pallen M.J."/>
        </authorList>
    </citation>
    <scope>NUCLEOTIDE SEQUENCE</scope>
    <source>
        <strain evidence="5">4100</strain>
    </source>
</reference>
<dbReference type="SUPFAM" id="SSF56935">
    <property type="entry name" value="Porins"/>
    <property type="match status" value="1"/>
</dbReference>
<dbReference type="InterPro" id="IPR008969">
    <property type="entry name" value="CarboxyPept-like_regulatory"/>
</dbReference>
<dbReference type="EMBL" id="DYXT01000055">
    <property type="protein sequence ID" value="HJE40102.1"/>
    <property type="molecule type" value="Genomic_DNA"/>
</dbReference>
<organism evidence="5 6">
    <name type="scientific">Candidatus Amulumruptor caecigallinarius</name>
    <dbReference type="NCBI Taxonomy" id="2109911"/>
    <lineage>
        <taxon>Bacteria</taxon>
        <taxon>Pseudomonadati</taxon>
        <taxon>Bacteroidota</taxon>
        <taxon>Bacteroidia</taxon>
        <taxon>Bacteroidales</taxon>
        <taxon>Muribaculaceae</taxon>
        <taxon>Candidatus Amulumruptor</taxon>
    </lineage>
</organism>
<dbReference type="GO" id="GO:0009279">
    <property type="term" value="C:cell outer membrane"/>
    <property type="evidence" value="ECO:0007669"/>
    <property type="project" value="UniProtKB-SubCell"/>
</dbReference>
<evidence type="ECO:0000256" key="1">
    <source>
        <dbReference type="ARBA" id="ARBA00004442"/>
    </source>
</evidence>
<proteinExistence type="predicted"/>
<gene>
    <name evidence="5" type="ORF">K8V47_10165</name>
</gene>
<comment type="subcellular location">
    <subcellularLocation>
        <location evidence="1">Cell outer membrane</location>
    </subcellularLocation>
</comment>
<evidence type="ECO:0000259" key="4">
    <source>
        <dbReference type="Pfam" id="PF14905"/>
    </source>
</evidence>
<keyword evidence="5" id="KW-0675">Receptor</keyword>
<dbReference type="InterPro" id="IPR041700">
    <property type="entry name" value="OMP_b-brl_3"/>
</dbReference>
<comment type="caution">
    <text evidence="5">The sequence shown here is derived from an EMBL/GenBank/DDBJ whole genome shotgun (WGS) entry which is preliminary data.</text>
</comment>
<keyword evidence="2" id="KW-0472">Membrane</keyword>
<dbReference type="AlphaFoldDB" id="A0A921EBY7"/>
<protein>
    <submittedName>
        <fullName evidence="5">TonB dependent receptor</fullName>
    </submittedName>
</protein>
<evidence type="ECO:0000313" key="6">
    <source>
        <dbReference type="Proteomes" id="UP000711407"/>
    </source>
</evidence>
<reference evidence="5" key="2">
    <citation type="submission" date="2021-09" db="EMBL/GenBank/DDBJ databases">
        <authorList>
            <person name="Gilroy R."/>
        </authorList>
    </citation>
    <scope>NUCLEOTIDE SEQUENCE</scope>
    <source>
        <strain evidence="5">4100</strain>
    </source>
</reference>
<evidence type="ECO:0000256" key="2">
    <source>
        <dbReference type="ARBA" id="ARBA00023136"/>
    </source>
</evidence>
<keyword evidence="3" id="KW-0998">Cell outer membrane</keyword>
<accession>A0A921EBY7</accession>
<dbReference type="Pfam" id="PF14905">
    <property type="entry name" value="OMP_b-brl_3"/>
    <property type="match status" value="1"/>
</dbReference>
<feature type="non-terminal residue" evidence="5">
    <location>
        <position position="1"/>
    </location>
</feature>